<dbReference type="Pfam" id="PF01208">
    <property type="entry name" value="URO-D"/>
    <property type="match status" value="2"/>
</dbReference>
<dbReference type="AlphaFoldDB" id="A0A0J7K2K3"/>
<proteinExistence type="predicted"/>
<keyword evidence="3" id="KW-1185">Reference proteome</keyword>
<dbReference type="SUPFAM" id="SSF51726">
    <property type="entry name" value="UROD/MetE-like"/>
    <property type="match status" value="1"/>
</dbReference>
<accession>A0A0J7K2K3</accession>
<dbReference type="GO" id="GO:0005829">
    <property type="term" value="C:cytosol"/>
    <property type="evidence" value="ECO:0007669"/>
    <property type="project" value="TreeGrafter"/>
</dbReference>
<organism evidence="2 3">
    <name type="scientific">Lasius niger</name>
    <name type="common">Black garden ant</name>
    <dbReference type="NCBI Taxonomy" id="67767"/>
    <lineage>
        <taxon>Eukaryota</taxon>
        <taxon>Metazoa</taxon>
        <taxon>Ecdysozoa</taxon>
        <taxon>Arthropoda</taxon>
        <taxon>Hexapoda</taxon>
        <taxon>Insecta</taxon>
        <taxon>Pterygota</taxon>
        <taxon>Neoptera</taxon>
        <taxon>Endopterygota</taxon>
        <taxon>Hymenoptera</taxon>
        <taxon>Apocrita</taxon>
        <taxon>Aculeata</taxon>
        <taxon>Formicoidea</taxon>
        <taxon>Formicidae</taxon>
        <taxon>Formicinae</taxon>
        <taxon>Lasius</taxon>
        <taxon>Lasius</taxon>
    </lineage>
</organism>
<feature type="domain" description="Uroporphyrinogen decarboxylase (URO-D)" evidence="1">
    <location>
        <begin position="1"/>
        <end position="35"/>
    </location>
</feature>
<protein>
    <submittedName>
        <fullName evidence="2">Uroporphyrinogen decarboxylase</fullName>
    </submittedName>
</protein>
<gene>
    <name evidence="2" type="ORF">RF55_17604</name>
</gene>
<dbReference type="GO" id="GO:0004853">
    <property type="term" value="F:uroporphyrinogen decarboxylase activity"/>
    <property type="evidence" value="ECO:0007669"/>
    <property type="project" value="InterPro"/>
</dbReference>
<evidence type="ECO:0000313" key="2">
    <source>
        <dbReference type="EMBL" id="KMQ84524.1"/>
    </source>
</evidence>
<name>A0A0J7K2K3_LASNI</name>
<evidence type="ECO:0000313" key="3">
    <source>
        <dbReference type="Proteomes" id="UP000036403"/>
    </source>
</evidence>
<dbReference type="STRING" id="67767.A0A0J7K2K3"/>
<dbReference type="InterPro" id="IPR000257">
    <property type="entry name" value="Uroporphyrinogen_deCOase"/>
</dbReference>
<dbReference type="PANTHER" id="PTHR21091:SF169">
    <property type="entry name" value="UROPORPHYRINOGEN DECARBOXYLASE"/>
    <property type="match status" value="1"/>
</dbReference>
<feature type="domain" description="Uroporphyrinogen decarboxylase (URO-D)" evidence="1">
    <location>
        <begin position="99"/>
        <end position="201"/>
    </location>
</feature>
<dbReference type="PANTHER" id="PTHR21091">
    <property type="entry name" value="METHYLTETRAHYDROFOLATE:HOMOCYSTEINE METHYLTRANSFERASE RELATED"/>
    <property type="match status" value="1"/>
</dbReference>
<dbReference type="GO" id="GO:0006783">
    <property type="term" value="P:heme biosynthetic process"/>
    <property type="evidence" value="ECO:0007669"/>
    <property type="project" value="TreeGrafter"/>
</dbReference>
<dbReference type="PaxDb" id="67767-A0A0J7K2K3"/>
<dbReference type="InterPro" id="IPR038071">
    <property type="entry name" value="UROD/MetE-like_sf"/>
</dbReference>
<dbReference type="Gene3D" id="3.20.20.210">
    <property type="match status" value="3"/>
</dbReference>
<evidence type="ECO:0000259" key="1">
    <source>
        <dbReference type="Pfam" id="PF01208"/>
    </source>
</evidence>
<dbReference type="EMBL" id="LBMM01016156">
    <property type="protein sequence ID" value="KMQ84524.1"/>
    <property type="molecule type" value="Genomic_DNA"/>
</dbReference>
<dbReference type="Proteomes" id="UP000036403">
    <property type="component" value="Unassembled WGS sequence"/>
</dbReference>
<dbReference type="OrthoDB" id="339900at2759"/>
<sequence>MRQAGRYLPEFQEVRAQHDFFTVCQTPELACQAMGLKVEMAAGIWTLMGYMIQGGGSSTMAKARSWLYKYPEDSHKLLQLITDVVVDYLVMQVKAGAQIAFPKGATMNSLKILAKDPSYKVIGLDWTVDPVEARKQLGPNVTLQGNMDPCAMYSSQDEIVDHAHKMVSNFGKTRYIANFGHGILPDTPIPSMEAFIKGVHSA</sequence>
<comment type="caution">
    <text evidence="2">The sequence shown here is derived from an EMBL/GenBank/DDBJ whole genome shotgun (WGS) entry which is preliminary data.</text>
</comment>
<reference evidence="2 3" key="1">
    <citation type="submission" date="2015-04" db="EMBL/GenBank/DDBJ databases">
        <title>Lasius niger genome sequencing.</title>
        <authorList>
            <person name="Konorov E.A."/>
            <person name="Nikitin M.A."/>
            <person name="Kirill M.V."/>
            <person name="Chang P."/>
        </authorList>
    </citation>
    <scope>NUCLEOTIDE SEQUENCE [LARGE SCALE GENOMIC DNA]</scope>
    <source>
        <tissue evidence="2">Whole</tissue>
    </source>
</reference>